<dbReference type="InterPro" id="IPR012340">
    <property type="entry name" value="NA-bd_OB-fold"/>
</dbReference>
<feature type="compositionally biased region" description="Basic and acidic residues" evidence="6">
    <location>
        <begin position="411"/>
        <end position="441"/>
    </location>
</feature>
<dbReference type="CDD" id="cd04493">
    <property type="entry name" value="BRCA2DBD_OB1"/>
    <property type="match status" value="1"/>
</dbReference>
<feature type="region of interest" description="Disordered" evidence="6">
    <location>
        <begin position="172"/>
        <end position="234"/>
    </location>
</feature>
<feature type="region of interest" description="Disordered" evidence="6">
    <location>
        <begin position="613"/>
        <end position="666"/>
    </location>
</feature>
<organism evidence="8 9">
    <name type="scientific">Mizuhopecten yessoensis</name>
    <name type="common">Japanese scallop</name>
    <name type="synonym">Patinopecten yessoensis</name>
    <dbReference type="NCBI Taxonomy" id="6573"/>
    <lineage>
        <taxon>Eukaryota</taxon>
        <taxon>Metazoa</taxon>
        <taxon>Spiralia</taxon>
        <taxon>Lophotrochozoa</taxon>
        <taxon>Mollusca</taxon>
        <taxon>Bivalvia</taxon>
        <taxon>Autobranchia</taxon>
        <taxon>Pteriomorphia</taxon>
        <taxon>Pectinida</taxon>
        <taxon>Pectinoidea</taxon>
        <taxon>Pectinidae</taxon>
        <taxon>Mizuhopecten</taxon>
    </lineage>
</organism>
<feature type="region of interest" description="Disordered" evidence="6">
    <location>
        <begin position="2274"/>
        <end position="2303"/>
    </location>
</feature>
<dbReference type="SUPFAM" id="SSF81878">
    <property type="entry name" value="BRCA2 tower domain"/>
    <property type="match status" value="1"/>
</dbReference>
<feature type="compositionally biased region" description="Basic and acidic residues" evidence="6">
    <location>
        <begin position="629"/>
        <end position="666"/>
    </location>
</feature>
<feature type="compositionally biased region" description="Polar residues" evidence="6">
    <location>
        <begin position="2995"/>
        <end position="3021"/>
    </location>
</feature>
<gene>
    <name evidence="8" type="ORF">KP79_PYT14893</name>
</gene>
<feature type="region of interest" description="Disordered" evidence="6">
    <location>
        <begin position="1186"/>
        <end position="1215"/>
    </location>
</feature>
<feature type="compositionally biased region" description="Basic residues" evidence="6">
    <location>
        <begin position="364"/>
        <end position="377"/>
    </location>
</feature>
<evidence type="ECO:0000313" key="8">
    <source>
        <dbReference type="EMBL" id="OWF46973.1"/>
    </source>
</evidence>
<dbReference type="Pfam" id="PF09121">
    <property type="entry name" value="Tower"/>
    <property type="match status" value="1"/>
</dbReference>
<comment type="caution">
    <text evidence="8">The sequence shown here is derived from an EMBL/GenBank/DDBJ whole genome shotgun (WGS) entry which is preliminary data.</text>
</comment>
<feature type="region of interest" description="Disordered" evidence="6">
    <location>
        <begin position="1882"/>
        <end position="1904"/>
    </location>
</feature>
<feature type="compositionally biased region" description="Basic and acidic residues" evidence="6">
    <location>
        <begin position="814"/>
        <end position="823"/>
    </location>
</feature>
<feature type="compositionally biased region" description="Basic and acidic residues" evidence="6">
    <location>
        <begin position="550"/>
        <end position="570"/>
    </location>
</feature>
<dbReference type="InterPro" id="IPR015188">
    <property type="entry name" value="BRCA2_OB_3"/>
</dbReference>
<feature type="compositionally biased region" description="Low complexity" evidence="6">
    <location>
        <begin position="1333"/>
        <end position="1345"/>
    </location>
</feature>
<feature type="compositionally biased region" description="Basic and acidic residues" evidence="6">
    <location>
        <begin position="1203"/>
        <end position="1215"/>
    </location>
</feature>
<feature type="domain" description="Tower" evidence="7">
    <location>
        <begin position="3673"/>
        <end position="3714"/>
    </location>
</feature>
<feature type="compositionally biased region" description="Polar residues" evidence="6">
    <location>
        <begin position="613"/>
        <end position="628"/>
    </location>
</feature>
<feature type="region of interest" description="Disordered" evidence="6">
    <location>
        <begin position="2956"/>
        <end position="3022"/>
    </location>
</feature>
<dbReference type="PANTHER" id="PTHR11289">
    <property type="entry name" value="BREAST CANCER TYPE 2 SUSCEPTIBILITY PROTEIN BRCA2"/>
    <property type="match status" value="1"/>
</dbReference>
<feature type="compositionally biased region" description="Low complexity" evidence="6">
    <location>
        <begin position="4062"/>
        <end position="4084"/>
    </location>
</feature>
<feature type="compositionally biased region" description="Polar residues" evidence="6">
    <location>
        <begin position="3090"/>
        <end position="3104"/>
    </location>
</feature>
<evidence type="ECO:0000256" key="5">
    <source>
        <dbReference type="ARBA" id="ARBA00023204"/>
    </source>
</evidence>
<keyword evidence="9" id="KW-1185">Reference proteome</keyword>
<feature type="region of interest" description="Disordered" evidence="6">
    <location>
        <begin position="752"/>
        <end position="833"/>
    </location>
</feature>
<evidence type="ECO:0000256" key="1">
    <source>
        <dbReference type="ARBA" id="ARBA00022737"/>
    </source>
</evidence>
<sequence>MSEGRNADLDSCPKSHAIFRFCVKKGKAKKKEFNFNLFNVEKELGPGNKNWFENATAQKIQQKKQKHEDNSVPLCTPKDKINSQQLYRSTSTSSESSENKFYFKIQRLLTSQTSTPSQTEGWLAPVLGASPDVVSGSAPLCGQLDIRKSLGVDMNDSMLSWTSSMATPTLMDSTYKGSPSPMTKQQKGLPRVLFSPGPSQTDEELHALDNTSEDNTDDDDEPPSIPSNIRTTNQTVGSLISPDITVFQNINQHEVFNRESELSELFPKTNSELSTTFQKNTYKGSIVVDASVGEESSIPLFSQDLYMDDEIEGDQEQISSTEIKSSNQYTLQGNNISTNTGDGCEKGVSDALSDFFDPPSSAVGRRRCAPRKSRKRKLLDDSLNLDVGSENETNTSPVKGSKKLKTDLLCNEDRKNEQNKSDVQKIKFEEKQENKIPFKSEDAEEKTDSPSSDIQHSKCSVSLSEGDVVCLENCFTPNNAQKVLKSILSGKKTTNEGSAVRSNKKVRFCLEEKSSLKRNLTQLGDEDYVSPEVFDQSLSEDDAQSGTDSGSDRRTNTLAISKEDSSKNDKSENLLLHKSLSKDSDIEMCDDLFSQVSPTALNEMCSVATSVDKISSTQQSNLETGSSKTRSDEIGMDKTKQNHELKTEDKPVSVKTEDKPVSVKTEDKQNVTLPVLKTDDGYKVTLPVPKEKDPINVPSNPCPSNPLKSSISLKSKPKKFLYPSTNQISKSCPTSVYGFAEQTEKNLRLTMNTKDSNSKDTPQDSVLVQQPSTKSDSGEKHVGKNQQEQPTVHRGMKRNIGFESFSSLANNGKLDSKTDRSDVLPDGNESQPKTLHTNLVQIGNMTLKPEREQPEREGFGLHTKCEADVQSSKWNTPLTHEQQSGSEGLIKHFPLQTETCNADVGSSEHFKCQQNYKLKDIKIKTDVPEDGNPITCETDKDILQLYSDQVIPDKSGEHMESESTSPKMKPASADVKTFQPGTQNAENQIESVRNISSSVHCDGDEVEHVPGPINSIAQECTGFTLASGKSLTFSEEGLHKAKQLFVSVDSDTGIGDNSSLCFTDKNSLKKDQHEMKLPRRTCTLSQVTLSDPDKTTSVNSTPESNITDLNLPAATESVPGVTVDFEDMLEGVLKSRSSPEVSRLTPLKNTGSRGGFHLGQDKNICSKNSHFETAVSVMKNSAKDSNLNAKDISRGPVPFGTECKPEDSENTEGRFNSDHNVAMLKGFTTAGGKHLQLSKASLKKASALLEDTDTNYSPTSSSFPAGEISRKALTSQFDKEDQLLAHVSEIANDTSLNNSQKFDCRTVQHNTSDCKAKITVVKSHDSDLEARETTSSGNTVVTTGTHPGFSSVGGKRLEMRSNGHFKSGVTDQISDGTIAESLSTMESGSDVEIAQVKGPGKSSTFSVVTGKPVQMNNSASRTQQCFNDSSLEKHMSLLSETDKEITAVSNEVVNEGPVLSSRDREKHKSTDSDLKKRLRKEDTCKGKNDDLDKNSFNRTDGVSGFSTAASKKRKLSELSLKEGVLLMDIVSKDETDSRRDTTDGDYSNTDRSVGINTAGGFGGFSTARGKKLQVSNSSLKKAFSLVADVEVDATDVSKKADDGDLSNICGSEFSAVTSAESKSEVFSNNDDFGGFSTAGGKKLKLSDASLKKGMSLVADFDEDTADISNKRRVGTGELDLPIDGRLKGKELTQFSTAGGLGGFSTAGGLGGFSTAGGKKLKLSDASLKKAMSLVADFDEDTADISNKRRVGTGELDLPIDGRLKGKELTQFSTAGGLGGFSTAGGLGGFSTAGGKKLKLSDASLKKAMSLVAGVDEGMADISNKKSVGTSELESTTDGGSEREEPMGFSTAGGLGGFSTASGKKLQLSETSIRKAMSVISDVDGEDDRSSHDRLGKSYSASDGFQTAGSKQLKLSTSIEKGMSVINKIYAEETKDSVSSDIKSAECQEGRGKPVCINLDEKDCSSEIIDILNLSSRSGSSLTKDKGLQPSNTRKSSSRFPPGANIPKGFRPFKPPKISKKPQIEKTNSKECVKVSNKVVETTQNPVNSTVDENPSVLLQGTCTGDIQQVAKKDQVKLQTTNSGVDEGSSRDKVKPQRASMATDELENGRDITPVLKEDKVDQDIEPSIMDELFSEELESSQHFSPGSGKVLRSQRCRTTPRDGDQAPDILPSEEYEQFLDIEDIALCKVTEIKCEQPLHNGSVKTQTLETTNEKDPAQSADIKKKSLTPLQHNGSVSMKNHQPTQQTGISGFQSASGKKMCVSEEALKIAKQNLDDLPADSPKEHLEQPTEDNLGKETENSGFKSASWNKISVSGVASSKAKQGMINDCRVSNNSAANIKDEPVEKSMDSEGPKSAPENESCMTKPSESAQQHMKFSSSTFFDDNLCMKASRIVNKSSDQHLLEFGGFQSASGKKVHVSEEALMKAKQSISDWCSEASEESVHNKPETIQTQCPRQFPEYAGFQSASGKKVGVSDEALVKARQNFKDWSSDVNVDQSDIMESSTMDAGGIDAKGDKSSATPKDEGLCEDVSPSGDKSEVKEEEWTVPNLNSFKEIASKTTKSALVSREGKRGQEHTSLHVQTDHFSLQEVMNSQYDFSQDDSNSDAEGVVKRDDDSIVLEIEKAKLPCSLDTIQTETSGKHTVSSDLKYTFQRAYGKQVTVSESSIEHARKTMEDVVCSPFQSASGKQVKISKNALKNSKETMEDVVSSPFQSASGKQVDISKNALENARKTMEEIGSLPPQGASEHKENISKTSLEHTRQTMDVASLPFQKTSVECRNISEIAAQAVEKTMEGVRASPFQSASGKQVNISKSALEHTKQTLEDDGSSTFQSYLEVKLNCSENALQHARETTEEVGISPFQSASGKKVNISKNALEQARQTLEEIMSSPFQSTSDKTVNLSQTAVKHTKETMEQIENSPFQSASGKKVNISESALQHAKKTLEDCPFQSASGNTQAVSSEALKQARKTLSDSLPSVTSREPENTSEESSLHPLRKSSNSAQSSPFQTATGGKMTISESSLQHVRKTKGDLECSYRDSDEVWDSSLSCDIYPSSVQQTEGTKLDKVPRMKYQIIKEVNNVQEKQFSSSPCEENFITPSKQKQSLPKCSKNDGGPISTKLHQQNTVVSPCVSSRTDRQMFIEGMDHSIDEFCQPDDFLEEMEVTPKRRQVEEKAVSTRSGMVKPMKSVPEAFTKDRQGTSCSLRACYSKSNPTQESVPRLSVLLQSSTNGSKSQPPVKSSFLTPYKKSDTSMSGTGTNPETCNTVNQASRKPMPRFIPKCLSVHQPDLVKSKTTASPTLNKEGASENQQKSKGNEKADIVDIAKLVEEARTHQAELLKVKEKTKVSPDPGRLYTVKAGNRRVRMRDVIKLQTRCEGKPQHNLRPRFGDVRAATAVQHKFYLPDFYTNLRGHVYVGDGAYLVPDNELYAGKEELFRAFSTLPGVDCKLISDVWFYNHYRWLVWKLAAYEVTSPLNFAGRALTPEVIMLQMKYRYDREIDNCQRSALKKIMERDDTASKRMVLCVSGINQQTQPSQTDVASKLVGRGDTSKQASSADKLEPQTCVELTDGWYSITARLDVPLTDLVNKHRIGVGHKLCVSGADLVGSQDACTPLEAPASLMLKLNANSTRPAPWDARLGYQRDPRPLCISLSGLYGEGGAVGCLDVVLARKYPQMYMEKLSEGGCVFRTGQAEDRFQHQHQRHRQEEMEKLYAKLQTEFELEDAEEKRISKKKWTQKEVELLQTGYEIYEAYSTCRQPDMIEEYLSDRQRELLMEQRRQVQDEKQQKLHAEFQKTWQTTSERTVIPLMKMKVVGCSRKDMDSKASTTVTVWRPSQDVMELTEGTRYKIFGMNASSSKSRYKQFDVQLTATRQTRFMPVTIDENLLDMIYEPREVLSVRDIKCRQPLYGEADFVGMVVSVSTVDFAESGRHQDIVYAMDATGSYLGIKFWGGLKSFSLEDVLSEGRLFCASNLMDKSAYRSSVLPLLEASMECSVFTQASQYPAQRKALDRLKSVSTDTHGFLEAAKEHLSALKQQKNENTKKFTPEKTCKQDTVDILDSVLKTPVEGRTASSSSTPSSGEESGMPPGTDKQSHGAYQARMSRLLNFGSPTPLSPLVSKISHTVSKDFKPPVLRRKSLGPNH</sequence>
<name>A0A210QDY6_MIZYE</name>
<feature type="region of interest" description="Disordered" evidence="6">
    <location>
        <begin position="2138"/>
        <end position="2170"/>
    </location>
</feature>
<feature type="compositionally biased region" description="Polar residues" evidence="6">
    <location>
        <begin position="2361"/>
        <end position="2371"/>
    </location>
</feature>
<feature type="region of interest" description="Disordered" evidence="6">
    <location>
        <begin position="1977"/>
        <end position="2028"/>
    </location>
</feature>
<keyword evidence="1" id="KW-0677">Repeat</keyword>
<protein>
    <submittedName>
        <fullName evidence="8">Breast cancer type 2 susceptibility protein-like</fullName>
    </submittedName>
</protein>
<evidence type="ECO:0000259" key="7">
    <source>
        <dbReference type="SMART" id="SM01341"/>
    </source>
</evidence>
<evidence type="ECO:0000313" key="9">
    <source>
        <dbReference type="Proteomes" id="UP000242188"/>
    </source>
</evidence>
<feature type="compositionally biased region" description="Polar residues" evidence="6">
    <location>
        <begin position="2228"/>
        <end position="2252"/>
    </location>
</feature>
<feature type="region of interest" description="Disordered" evidence="6">
    <location>
        <begin position="535"/>
        <end position="570"/>
    </location>
</feature>
<feature type="compositionally biased region" description="Acidic residues" evidence="6">
    <location>
        <begin position="211"/>
        <end position="222"/>
    </location>
</feature>
<feature type="region of interest" description="Disordered" evidence="6">
    <location>
        <begin position="2205"/>
        <end position="2252"/>
    </location>
</feature>
<dbReference type="InterPro" id="IPR015205">
    <property type="entry name" value="Tower_dom"/>
</dbReference>
<dbReference type="SMART" id="SM01341">
    <property type="entry name" value="Tower"/>
    <property type="match status" value="1"/>
</dbReference>
<dbReference type="OrthoDB" id="21095at2759"/>
<feature type="region of interest" description="Disordered" evidence="6">
    <location>
        <begin position="3090"/>
        <end position="3117"/>
    </location>
</feature>
<feature type="compositionally biased region" description="Polar residues" evidence="6">
    <location>
        <begin position="1824"/>
        <end position="1838"/>
    </location>
</feature>
<dbReference type="SUPFAM" id="SSF50249">
    <property type="entry name" value="Nucleic acid-binding proteins"/>
    <property type="match status" value="3"/>
</dbReference>
<feature type="region of interest" description="Disordered" evidence="6">
    <location>
        <begin position="3224"/>
        <end position="3265"/>
    </location>
</feature>
<dbReference type="STRING" id="6573.A0A210QDY6"/>
<feature type="compositionally biased region" description="Polar residues" evidence="6">
    <location>
        <begin position="3289"/>
        <end position="3309"/>
    </location>
</feature>
<dbReference type="GO" id="GO:0000724">
    <property type="term" value="P:double-strand break repair via homologous recombination"/>
    <property type="evidence" value="ECO:0007669"/>
    <property type="project" value="InterPro"/>
</dbReference>
<feature type="region of interest" description="Disordered" evidence="6">
    <location>
        <begin position="355"/>
        <end position="458"/>
    </location>
</feature>
<dbReference type="InterPro" id="IPR015525">
    <property type="entry name" value="BRCA2"/>
</dbReference>
<feature type="compositionally biased region" description="Polar residues" evidence="6">
    <location>
        <begin position="763"/>
        <end position="775"/>
    </location>
</feature>
<evidence type="ECO:0000256" key="2">
    <source>
        <dbReference type="ARBA" id="ARBA00022763"/>
    </source>
</evidence>
<dbReference type="InterPro" id="IPR036315">
    <property type="entry name" value="BRCA2_hlx_sf"/>
</dbReference>
<evidence type="ECO:0000256" key="4">
    <source>
        <dbReference type="ARBA" id="ARBA00023172"/>
    </source>
</evidence>
<feature type="compositionally biased region" description="Polar residues" evidence="6">
    <location>
        <begin position="1988"/>
        <end position="1998"/>
    </location>
</feature>
<feature type="compositionally biased region" description="Basic and acidic residues" evidence="6">
    <location>
        <begin position="2211"/>
        <end position="2224"/>
    </location>
</feature>
<reference evidence="8 9" key="1">
    <citation type="journal article" date="2017" name="Nat. Ecol. Evol.">
        <title>Scallop genome provides insights into evolution of bilaterian karyotype and development.</title>
        <authorList>
            <person name="Wang S."/>
            <person name="Zhang J."/>
            <person name="Jiao W."/>
            <person name="Li J."/>
            <person name="Xun X."/>
            <person name="Sun Y."/>
            <person name="Guo X."/>
            <person name="Huan P."/>
            <person name="Dong B."/>
            <person name="Zhang L."/>
            <person name="Hu X."/>
            <person name="Sun X."/>
            <person name="Wang J."/>
            <person name="Zhao C."/>
            <person name="Wang Y."/>
            <person name="Wang D."/>
            <person name="Huang X."/>
            <person name="Wang R."/>
            <person name="Lv J."/>
            <person name="Li Y."/>
            <person name="Zhang Z."/>
            <person name="Liu B."/>
            <person name="Lu W."/>
            <person name="Hui Y."/>
            <person name="Liang J."/>
            <person name="Zhou Z."/>
            <person name="Hou R."/>
            <person name="Li X."/>
            <person name="Liu Y."/>
            <person name="Li H."/>
            <person name="Ning X."/>
            <person name="Lin Y."/>
            <person name="Zhao L."/>
            <person name="Xing Q."/>
            <person name="Dou J."/>
            <person name="Li Y."/>
            <person name="Mao J."/>
            <person name="Guo H."/>
            <person name="Dou H."/>
            <person name="Li T."/>
            <person name="Mu C."/>
            <person name="Jiang W."/>
            <person name="Fu Q."/>
            <person name="Fu X."/>
            <person name="Miao Y."/>
            <person name="Liu J."/>
            <person name="Yu Q."/>
            <person name="Li R."/>
            <person name="Liao H."/>
            <person name="Li X."/>
            <person name="Kong Y."/>
            <person name="Jiang Z."/>
            <person name="Chourrout D."/>
            <person name="Li R."/>
            <person name="Bao Z."/>
        </authorList>
    </citation>
    <scope>NUCLEOTIDE SEQUENCE [LARGE SCALE GENOMIC DNA]</scope>
    <source>
        <strain evidence="8 9">PY_sf001</strain>
    </source>
</reference>
<dbReference type="GO" id="GO:0005634">
    <property type="term" value="C:nucleus"/>
    <property type="evidence" value="ECO:0007669"/>
    <property type="project" value="TreeGrafter"/>
</dbReference>
<feature type="compositionally biased region" description="Polar residues" evidence="6">
    <location>
        <begin position="3224"/>
        <end position="3240"/>
    </location>
</feature>
<dbReference type="Gene3D" id="2.40.50.140">
    <property type="entry name" value="Nucleic acid-binding proteins"/>
    <property type="match status" value="3"/>
</dbReference>
<dbReference type="GO" id="GO:0003677">
    <property type="term" value="F:DNA binding"/>
    <property type="evidence" value="ECO:0007669"/>
    <property type="project" value="UniProtKB-KW"/>
</dbReference>
<feature type="compositionally biased region" description="Basic and acidic residues" evidence="6">
    <location>
        <begin position="2339"/>
        <end position="2352"/>
    </location>
</feature>
<feature type="region of interest" description="Disordered" evidence="6">
    <location>
        <begin position="1822"/>
        <end position="1855"/>
    </location>
</feature>
<evidence type="ECO:0000256" key="3">
    <source>
        <dbReference type="ARBA" id="ARBA00023125"/>
    </source>
</evidence>
<feature type="region of interest" description="Disordered" evidence="6">
    <location>
        <begin position="687"/>
        <end position="711"/>
    </location>
</feature>
<feature type="region of interest" description="Disordered" evidence="6">
    <location>
        <begin position="3289"/>
        <end position="3314"/>
    </location>
</feature>
<feature type="compositionally biased region" description="Basic residues" evidence="6">
    <location>
        <begin position="4127"/>
        <end position="4137"/>
    </location>
</feature>
<feature type="region of interest" description="Disordered" evidence="6">
    <location>
        <begin position="2502"/>
        <end position="2543"/>
    </location>
</feature>
<dbReference type="Pfam" id="PF09169">
    <property type="entry name" value="BRCA-2_helical"/>
    <property type="match status" value="1"/>
</dbReference>
<feature type="region of interest" description="Disordered" evidence="6">
    <location>
        <begin position="4057"/>
        <end position="4137"/>
    </location>
</feature>
<keyword evidence="2" id="KW-0227">DNA damage</keyword>
<dbReference type="Pfam" id="PF21318">
    <property type="entry name" value="BRCA2DBD_OB2"/>
    <property type="match status" value="1"/>
</dbReference>
<dbReference type="EMBL" id="NEDP02004063">
    <property type="protein sequence ID" value="OWF46973.1"/>
    <property type="molecule type" value="Genomic_DNA"/>
</dbReference>
<evidence type="ECO:0000256" key="6">
    <source>
        <dbReference type="SAM" id="MobiDB-lite"/>
    </source>
</evidence>
<dbReference type="SUPFAM" id="SSF81872">
    <property type="entry name" value="BRCA2 helical domain"/>
    <property type="match status" value="1"/>
</dbReference>
<dbReference type="Pfam" id="PF09104">
    <property type="entry name" value="BRCA-2_OB3"/>
    <property type="match status" value="1"/>
</dbReference>
<dbReference type="Proteomes" id="UP000242188">
    <property type="component" value="Unassembled WGS sequence"/>
</dbReference>
<dbReference type="InterPro" id="IPR002093">
    <property type="entry name" value="BRCA2_repeat"/>
</dbReference>
<dbReference type="PROSITE" id="PS50138">
    <property type="entry name" value="BRCA2_REPEAT"/>
    <property type="match status" value="16"/>
</dbReference>
<feature type="compositionally biased region" description="Basic and acidic residues" evidence="6">
    <location>
        <begin position="1461"/>
        <end position="1495"/>
    </location>
</feature>
<feature type="compositionally biased region" description="Polar residues" evidence="6">
    <location>
        <begin position="172"/>
        <end position="186"/>
    </location>
</feature>
<feature type="compositionally biased region" description="Polar residues" evidence="6">
    <location>
        <begin position="449"/>
        <end position="458"/>
    </location>
</feature>
<dbReference type="PANTHER" id="PTHR11289:SF0">
    <property type="entry name" value="BREAST CANCER TYPE 2 SUSCEPTIBILITY PROTEIN"/>
    <property type="match status" value="1"/>
</dbReference>
<dbReference type="GO" id="GO:0006355">
    <property type="term" value="P:regulation of DNA-templated transcription"/>
    <property type="evidence" value="ECO:0007669"/>
    <property type="project" value="TreeGrafter"/>
</dbReference>
<feature type="region of interest" description="Disordered" evidence="6">
    <location>
        <begin position="1452"/>
        <end position="1503"/>
    </location>
</feature>
<dbReference type="Gene3D" id="6.10.70.10">
    <property type="match status" value="1"/>
</dbReference>
<dbReference type="InterPro" id="IPR015252">
    <property type="entry name" value="BRCA2_hlx"/>
</dbReference>
<proteinExistence type="predicted"/>
<feature type="compositionally biased region" description="Basic and acidic residues" evidence="6">
    <location>
        <begin position="2512"/>
        <end position="2525"/>
    </location>
</feature>
<feature type="region of interest" description="Disordered" evidence="6">
    <location>
        <begin position="2327"/>
        <end position="2371"/>
    </location>
</feature>
<dbReference type="InterPro" id="IPR015187">
    <property type="entry name" value="BRCA2_OB_1"/>
</dbReference>
<feature type="compositionally biased region" description="Basic and acidic residues" evidence="6">
    <location>
        <begin position="2281"/>
        <end position="2299"/>
    </location>
</feature>
<keyword evidence="3" id="KW-0238">DNA-binding</keyword>
<keyword evidence="4" id="KW-0233">DNA recombination</keyword>
<dbReference type="Pfam" id="PF09103">
    <property type="entry name" value="BRCA-2_OB1"/>
    <property type="match status" value="1"/>
</dbReference>
<feature type="region of interest" description="Disordered" evidence="6">
    <location>
        <begin position="1331"/>
        <end position="1356"/>
    </location>
</feature>
<feature type="region of interest" description="Disordered" evidence="6">
    <location>
        <begin position="2077"/>
        <end position="2103"/>
    </location>
</feature>
<feature type="compositionally biased region" description="Polar residues" evidence="6">
    <location>
        <begin position="3248"/>
        <end position="3265"/>
    </location>
</feature>
<accession>A0A210QDY6</accession>
<feature type="region of interest" description="Disordered" evidence="6">
    <location>
        <begin position="955"/>
        <end position="985"/>
    </location>
</feature>
<dbReference type="Pfam" id="PF00634">
    <property type="entry name" value="BRCA2"/>
    <property type="match status" value="12"/>
</dbReference>
<keyword evidence="5" id="KW-0234">DNA repair</keyword>